<dbReference type="InterPro" id="IPR011008">
    <property type="entry name" value="Dimeric_a/b-barrel"/>
</dbReference>
<reference evidence="1 2" key="1">
    <citation type="submission" date="2019-10" db="EMBL/GenBank/DDBJ databases">
        <title>Whole genome shotgun sequence of Streptomyces angustmyceticus NBRC 3934.</title>
        <authorList>
            <person name="Hosoyama A."/>
            <person name="Ichikawa N."/>
            <person name="Kimura A."/>
            <person name="Kitahashi Y."/>
            <person name="Komaki H."/>
            <person name="Uohara A."/>
        </authorList>
    </citation>
    <scope>NUCLEOTIDE SEQUENCE [LARGE SCALE GENOMIC DNA]</scope>
    <source>
        <strain evidence="1 2">NBRC 3934</strain>
    </source>
</reference>
<evidence type="ECO:0000313" key="2">
    <source>
        <dbReference type="Proteomes" id="UP000325598"/>
    </source>
</evidence>
<organism evidence="1 2">
    <name type="scientific">Streptomyces angustmyceticus</name>
    <dbReference type="NCBI Taxonomy" id="285578"/>
    <lineage>
        <taxon>Bacteria</taxon>
        <taxon>Bacillati</taxon>
        <taxon>Actinomycetota</taxon>
        <taxon>Actinomycetes</taxon>
        <taxon>Kitasatosporales</taxon>
        <taxon>Streptomycetaceae</taxon>
        <taxon>Streptomyces</taxon>
    </lineage>
</organism>
<dbReference type="GeneID" id="96749304"/>
<gene>
    <name evidence="1" type="ORF">San01_08030</name>
</gene>
<dbReference type="OrthoDB" id="4570906at2"/>
<proteinExistence type="predicted"/>
<accession>A0A5J4LAH8</accession>
<protein>
    <submittedName>
        <fullName evidence="1">Uncharacterized protein</fullName>
    </submittedName>
</protein>
<dbReference type="Proteomes" id="UP000325598">
    <property type="component" value="Unassembled WGS sequence"/>
</dbReference>
<dbReference type="EMBL" id="BLAG01000004">
    <property type="protein sequence ID" value="GES28316.1"/>
    <property type="molecule type" value="Genomic_DNA"/>
</dbReference>
<dbReference type="RefSeq" id="WP_086717109.1">
    <property type="nucleotide sequence ID" value="NZ_BLAG01000004.1"/>
</dbReference>
<evidence type="ECO:0000313" key="1">
    <source>
        <dbReference type="EMBL" id="GES28316.1"/>
    </source>
</evidence>
<dbReference type="SUPFAM" id="SSF54909">
    <property type="entry name" value="Dimeric alpha+beta barrel"/>
    <property type="match status" value="1"/>
</dbReference>
<dbReference type="AlphaFoldDB" id="A0A5J4LAH8"/>
<name>A0A5J4LAH8_9ACTN</name>
<comment type="caution">
    <text evidence="1">The sequence shown here is derived from an EMBL/GenBank/DDBJ whole genome shotgun (WGS) entry which is preliminary data.</text>
</comment>
<dbReference type="Gene3D" id="3.30.70.100">
    <property type="match status" value="1"/>
</dbReference>
<keyword evidence="2" id="KW-1185">Reference proteome</keyword>
<sequence>MSVGFVGVHYPHPTHFDDFITRVHHAVDVLRTTPGCLSAACWVTGEGYAVVSTAQFASDEALAASFAVAQEAGVDFAYDERERLPRQVLTLRPAAAPADEEPVTMPTTG</sequence>